<reference evidence="3" key="2">
    <citation type="submission" date="2022-10" db="EMBL/GenBank/DDBJ databases">
        <authorList>
            <consortium name="ENA_rothamsted_submissions"/>
            <consortium name="culmorum"/>
            <person name="King R."/>
        </authorList>
    </citation>
    <scope>NUCLEOTIDE SEQUENCE</scope>
</reference>
<dbReference type="InterPro" id="IPR052444">
    <property type="entry name" value="Spz/Toll_ligand-like"/>
</dbReference>
<feature type="chain" id="PRO_5040290260" evidence="2">
    <location>
        <begin position="19"/>
        <end position="413"/>
    </location>
</feature>
<keyword evidence="2" id="KW-0732">Signal</keyword>
<feature type="signal peptide" evidence="2">
    <location>
        <begin position="1"/>
        <end position="18"/>
    </location>
</feature>
<dbReference type="GO" id="GO:0045087">
    <property type="term" value="P:innate immune response"/>
    <property type="evidence" value="ECO:0007669"/>
    <property type="project" value="TreeGrafter"/>
</dbReference>
<protein>
    <submittedName>
        <fullName evidence="3">Uncharacterized protein</fullName>
    </submittedName>
</protein>
<reference evidence="3" key="1">
    <citation type="submission" date="2022-01" db="EMBL/GenBank/DDBJ databases">
        <authorList>
            <person name="King R."/>
        </authorList>
    </citation>
    <scope>NUCLEOTIDE SEQUENCE</scope>
</reference>
<dbReference type="GO" id="GO:0021556">
    <property type="term" value="P:central nervous system formation"/>
    <property type="evidence" value="ECO:0007669"/>
    <property type="project" value="TreeGrafter"/>
</dbReference>
<dbReference type="Proteomes" id="UP001153620">
    <property type="component" value="Chromosome 2"/>
</dbReference>
<feature type="region of interest" description="Disordered" evidence="1">
    <location>
        <begin position="159"/>
        <end position="196"/>
    </location>
</feature>
<evidence type="ECO:0000313" key="4">
    <source>
        <dbReference type="Proteomes" id="UP001153620"/>
    </source>
</evidence>
<proteinExistence type="predicted"/>
<dbReference type="SUPFAM" id="SSF57501">
    <property type="entry name" value="Cystine-knot cytokines"/>
    <property type="match status" value="1"/>
</dbReference>
<dbReference type="GO" id="GO:0005121">
    <property type="term" value="F:Toll binding"/>
    <property type="evidence" value="ECO:0007669"/>
    <property type="project" value="TreeGrafter"/>
</dbReference>
<evidence type="ECO:0000256" key="2">
    <source>
        <dbReference type="SAM" id="SignalP"/>
    </source>
</evidence>
<evidence type="ECO:0000256" key="1">
    <source>
        <dbReference type="SAM" id="MobiDB-lite"/>
    </source>
</evidence>
<sequence>MKFLYVVNIILLLSNVKADNEVESGENDTPEGYYAFIQSPSSFPPTVKPPPYQSINRDCIDFKNTKPIVSPNNLCGDLNKGKIPRNPMGQNVMQEAYPFELIRNQTLKFLSKTLPILKADDTLPKVTQIVEKNYNDLSDDNLSKRTFEDDDEEGIHDLVDGEIHHDETEPEKFENVEEESRRSRHKREIPNNRGQRQRKFCDGGGVFCALYRAIQGEPINSQLIAERREETVNPNLPRYEGPPTPCPAKIEYVTPVFAKNFQGSWRYVVQIPYEGYFTQTVEVTRCLQTKCHYLDGGCLSSPRWVSMLVAEIFYPNSESNEYQASTAPPLQDFQNYQEYLQKRAGTAPNDTYFDHRNNAQKRKQQQICDGTDEIGCFQIRLYYDWFLISGSCKCWRPDYFAKYVKKRPVTPEL</sequence>
<dbReference type="OrthoDB" id="6342974at2759"/>
<name>A0A9N9WSZ8_9DIPT</name>
<keyword evidence="4" id="KW-1185">Reference proteome</keyword>
<evidence type="ECO:0000313" key="3">
    <source>
        <dbReference type="EMBL" id="CAG9804743.1"/>
    </source>
</evidence>
<dbReference type="AlphaFoldDB" id="A0A9N9WSZ8"/>
<dbReference type="PANTHER" id="PTHR23199">
    <property type="entry name" value="NEUROTROPHIN 1-RELATED"/>
    <property type="match status" value="1"/>
</dbReference>
<dbReference type="GO" id="GO:0005576">
    <property type="term" value="C:extracellular region"/>
    <property type="evidence" value="ECO:0007669"/>
    <property type="project" value="TreeGrafter"/>
</dbReference>
<dbReference type="InterPro" id="IPR029034">
    <property type="entry name" value="Cystine-knot_cytokine"/>
</dbReference>
<feature type="compositionally biased region" description="Basic and acidic residues" evidence="1">
    <location>
        <begin position="159"/>
        <end position="181"/>
    </location>
</feature>
<dbReference type="GO" id="GO:0008083">
    <property type="term" value="F:growth factor activity"/>
    <property type="evidence" value="ECO:0007669"/>
    <property type="project" value="TreeGrafter"/>
</dbReference>
<gene>
    <name evidence="3" type="ORF">CHIRRI_LOCUS7622</name>
</gene>
<dbReference type="PANTHER" id="PTHR23199:SF7">
    <property type="entry name" value="RE45222P"/>
    <property type="match status" value="1"/>
</dbReference>
<dbReference type="Gene3D" id="2.10.90.10">
    <property type="entry name" value="Cystine-knot cytokines"/>
    <property type="match status" value="1"/>
</dbReference>
<dbReference type="EMBL" id="OU895878">
    <property type="protein sequence ID" value="CAG9804743.1"/>
    <property type="molecule type" value="Genomic_DNA"/>
</dbReference>
<organism evidence="3 4">
    <name type="scientific">Chironomus riparius</name>
    <dbReference type="NCBI Taxonomy" id="315576"/>
    <lineage>
        <taxon>Eukaryota</taxon>
        <taxon>Metazoa</taxon>
        <taxon>Ecdysozoa</taxon>
        <taxon>Arthropoda</taxon>
        <taxon>Hexapoda</taxon>
        <taxon>Insecta</taxon>
        <taxon>Pterygota</taxon>
        <taxon>Neoptera</taxon>
        <taxon>Endopterygota</taxon>
        <taxon>Diptera</taxon>
        <taxon>Nematocera</taxon>
        <taxon>Chironomoidea</taxon>
        <taxon>Chironomidae</taxon>
        <taxon>Chironominae</taxon>
        <taxon>Chironomus</taxon>
    </lineage>
</organism>
<accession>A0A9N9WSZ8</accession>